<dbReference type="STRING" id="1437874.CSPHI_08355"/>
<dbReference type="Proteomes" id="UP000185469">
    <property type="component" value="Chromosome"/>
</dbReference>
<dbReference type="RefSeq" id="WP_075692401.1">
    <property type="nucleotide sequence ID" value="NZ_CP009248.1"/>
</dbReference>
<protein>
    <submittedName>
        <fullName evidence="2">Uncharacterized protein</fullName>
    </submittedName>
</protein>
<evidence type="ECO:0000256" key="1">
    <source>
        <dbReference type="SAM" id="MobiDB-lite"/>
    </source>
</evidence>
<proteinExistence type="predicted"/>
<organism evidence="2 3">
    <name type="scientific">Corynebacterium sphenisci DSM 44792</name>
    <dbReference type="NCBI Taxonomy" id="1437874"/>
    <lineage>
        <taxon>Bacteria</taxon>
        <taxon>Bacillati</taxon>
        <taxon>Actinomycetota</taxon>
        <taxon>Actinomycetes</taxon>
        <taxon>Mycobacteriales</taxon>
        <taxon>Corynebacteriaceae</taxon>
        <taxon>Corynebacterium</taxon>
    </lineage>
</organism>
<accession>A0A1L7CZ72</accession>
<feature type="compositionally biased region" description="Low complexity" evidence="1">
    <location>
        <begin position="8"/>
        <end position="19"/>
    </location>
</feature>
<dbReference type="EMBL" id="CP009248">
    <property type="protein sequence ID" value="APT91041.1"/>
    <property type="molecule type" value="Genomic_DNA"/>
</dbReference>
<evidence type="ECO:0000313" key="3">
    <source>
        <dbReference type="Proteomes" id="UP000185469"/>
    </source>
</evidence>
<reference evidence="2 3" key="1">
    <citation type="submission" date="2014-08" db="EMBL/GenBank/DDBJ databases">
        <title>Complete genome sequence of Corynebacterium sphenisci CECT 5990(T) (=DSM 44792(T)), isolated from healthy wild penguins.</title>
        <authorList>
            <person name="Ruckert C."/>
            <person name="Albersmeier A."/>
            <person name="Winkler A."/>
            <person name="Kalinowski J."/>
        </authorList>
    </citation>
    <scope>NUCLEOTIDE SEQUENCE [LARGE SCALE GENOMIC DNA]</scope>
    <source>
        <strain evidence="2 3">DSM 44792</strain>
    </source>
</reference>
<dbReference type="OrthoDB" id="4427108at2"/>
<dbReference type="KEGG" id="csph:CSPHI_08355"/>
<name>A0A1L7CZ72_9CORY</name>
<keyword evidence="3" id="KW-1185">Reference proteome</keyword>
<gene>
    <name evidence="2" type="ORF">CSPHI_08355</name>
</gene>
<evidence type="ECO:0000313" key="2">
    <source>
        <dbReference type="EMBL" id="APT91041.1"/>
    </source>
</evidence>
<feature type="region of interest" description="Disordered" evidence="1">
    <location>
        <begin position="130"/>
        <end position="161"/>
    </location>
</feature>
<feature type="region of interest" description="Disordered" evidence="1">
    <location>
        <begin position="1"/>
        <end position="40"/>
    </location>
</feature>
<feature type="compositionally biased region" description="Pro residues" evidence="1">
    <location>
        <begin position="20"/>
        <end position="37"/>
    </location>
</feature>
<sequence>MGGRDHPAPGAEAAAAAPTTLPPGAPMPAAPPAAPPERPTDIELTWSAAPAAAPGAGAPRRAGRLLLPALGLILALTGLAGAAHLRGGAGAADVGLDLVPGQLTPVPPARIGAGGAGEGAGPATTFRIAAADGDRRPTARPHPGPEGAREAPTDPPCDGRGILIHESVWGPEAGRKVNAALAAHPGSVYASAGACPSLNPEREGYPVYAVYEDFGHDLEALCAADRGAGTMSRIMTTEQDRGEYCPR</sequence>
<dbReference type="AlphaFoldDB" id="A0A1L7CZ72"/>